<dbReference type="PROSITE" id="PS50297">
    <property type="entry name" value="ANK_REP_REGION"/>
    <property type="match status" value="2"/>
</dbReference>
<name>A0A8F9XLJ8_9BACT</name>
<evidence type="ECO:0000256" key="1">
    <source>
        <dbReference type="PROSITE-ProRule" id="PRU00023"/>
    </source>
</evidence>
<keyword evidence="3" id="KW-1185">Reference proteome</keyword>
<reference evidence="2" key="1">
    <citation type="submission" date="2021-08" db="EMBL/GenBank/DDBJ databases">
        <title>Genome of a novel bacterium of the phylum Verrucomicrobia, Oleiharenicola sp. KSB-15.</title>
        <authorList>
            <person name="Chung J.-H."/>
            <person name="Ahn J.-H."/>
            <person name="Yoon Y."/>
            <person name="Kim D.-Y."/>
            <person name="An S.-H."/>
            <person name="Park I."/>
            <person name="Yeon J."/>
        </authorList>
    </citation>
    <scope>NUCLEOTIDE SEQUENCE</scope>
    <source>
        <strain evidence="2">KSB-15</strain>
    </source>
</reference>
<dbReference type="PANTHER" id="PTHR24133:SF40">
    <property type="entry name" value="ANKYRIN REPEAT DOMAIN 44"/>
    <property type="match status" value="1"/>
</dbReference>
<protein>
    <submittedName>
        <fullName evidence="2">Ankyrin repeat domain-containing protein</fullName>
    </submittedName>
</protein>
<dbReference type="KEGG" id="ole:K0B96_01395"/>
<dbReference type="InterPro" id="IPR002110">
    <property type="entry name" value="Ankyrin_rpt"/>
</dbReference>
<evidence type="ECO:0000313" key="2">
    <source>
        <dbReference type="EMBL" id="QYM79301.1"/>
    </source>
</evidence>
<feature type="repeat" description="ANK" evidence="1">
    <location>
        <begin position="439"/>
        <end position="471"/>
    </location>
</feature>
<evidence type="ECO:0000313" key="3">
    <source>
        <dbReference type="Proteomes" id="UP000825051"/>
    </source>
</evidence>
<dbReference type="InterPro" id="IPR052391">
    <property type="entry name" value="E3_Ligase-Neurotoxin"/>
</dbReference>
<feature type="repeat" description="ANK" evidence="1">
    <location>
        <begin position="308"/>
        <end position="340"/>
    </location>
</feature>
<dbReference type="Pfam" id="PF00023">
    <property type="entry name" value="Ank"/>
    <property type="match status" value="1"/>
</dbReference>
<dbReference type="RefSeq" id="WP_220162981.1">
    <property type="nucleotide sequence ID" value="NZ_CP080507.1"/>
</dbReference>
<dbReference type="Pfam" id="PF12796">
    <property type="entry name" value="Ank_2"/>
    <property type="match status" value="1"/>
</dbReference>
<dbReference type="InterPro" id="IPR036770">
    <property type="entry name" value="Ankyrin_rpt-contain_sf"/>
</dbReference>
<sequence length="536" mass="58016">MTTSPLPERPNLEQLKHQAKELLRSAREKDPVALVRFRALPALAARSAADLATLRLALHDAQSVLAREHGFPSWNALRERVEELTLQFDQAVTQFVRGSVEHRLTRAERARTLFPDLVAKDFHAALVFGEATVVARHLAADPGLATRPGGPLKWAPLLYVAHSRWVDKNSAGLIATARLLLSQGADVNTGYPWEGDPQQKLSALWAAACHARHYALAQLLLESGAQPDDGESGYHAAENGDVAMLDLLAAHGAHADGGDGARSWGNTPLFFILGHFAGLSHDAPVRRGVAWLLAHGADANRVCYPEQAAETPVHAAARHWDVPMLELLFQHGAHLRTRRADGRTPFALASLHGNIAVADWLRAHDGADELSGTERFLAAGMRGDRAKVAMMLRAEPKLRALFDRPGTKKLARELAGRRDTTALETMLDAGFDPAGTDAMGATPLHWAAFSGNLAAARILLAHGAPADVRDSTYHATPLGWTDYAEVNRPQPDGDYAGVAHALIAAGSPLPTEEEFERWGSDPIKTLVADALRERKT</sequence>
<keyword evidence="1" id="KW-0040">ANK repeat</keyword>
<dbReference type="Proteomes" id="UP000825051">
    <property type="component" value="Chromosome"/>
</dbReference>
<dbReference type="Gene3D" id="1.25.40.20">
    <property type="entry name" value="Ankyrin repeat-containing domain"/>
    <property type="match status" value="3"/>
</dbReference>
<dbReference type="AlphaFoldDB" id="A0A8F9XLJ8"/>
<accession>A0A8F9XLJ8</accession>
<dbReference type="SUPFAM" id="SSF48403">
    <property type="entry name" value="Ankyrin repeat"/>
    <property type="match status" value="1"/>
</dbReference>
<dbReference type="EMBL" id="CP080507">
    <property type="protein sequence ID" value="QYM79301.1"/>
    <property type="molecule type" value="Genomic_DNA"/>
</dbReference>
<dbReference type="PROSITE" id="PS50088">
    <property type="entry name" value="ANK_REPEAT"/>
    <property type="match status" value="2"/>
</dbReference>
<dbReference type="PANTHER" id="PTHR24133">
    <property type="entry name" value="ANKYRIN DOMAIN-CONTAINING"/>
    <property type="match status" value="1"/>
</dbReference>
<proteinExistence type="predicted"/>
<gene>
    <name evidence="2" type="ORF">K0B96_01395</name>
</gene>
<organism evidence="2 3">
    <name type="scientific">Horticoccus luteus</name>
    <dbReference type="NCBI Taxonomy" id="2862869"/>
    <lineage>
        <taxon>Bacteria</taxon>
        <taxon>Pseudomonadati</taxon>
        <taxon>Verrucomicrobiota</taxon>
        <taxon>Opitutia</taxon>
        <taxon>Opitutales</taxon>
        <taxon>Opitutaceae</taxon>
        <taxon>Horticoccus</taxon>
    </lineage>
</organism>
<dbReference type="SMART" id="SM00248">
    <property type="entry name" value="ANK"/>
    <property type="match status" value="5"/>
</dbReference>